<keyword evidence="2" id="KW-0812">Transmembrane</keyword>
<organism evidence="3 4">
    <name type="scientific">Modestobacter caceresii</name>
    <dbReference type="NCBI Taxonomy" id="1522368"/>
    <lineage>
        <taxon>Bacteria</taxon>
        <taxon>Bacillati</taxon>
        <taxon>Actinomycetota</taxon>
        <taxon>Actinomycetes</taxon>
        <taxon>Geodermatophilales</taxon>
        <taxon>Geodermatophilaceae</taxon>
        <taxon>Modestobacter</taxon>
    </lineage>
</organism>
<comment type="caution">
    <text evidence="3">The sequence shown here is derived from an EMBL/GenBank/DDBJ whole genome shotgun (WGS) entry which is preliminary data.</text>
</comment>
<dbReference type="InterPro" id="IPR025323">
    <property type="entry name" value="DUF4229"/>
</dbReference>
<name>A0A098YD88_9ACTN</name>
<evidence type="ECO:0000313" key="3">
    <source>
        <dbReference type="EMBL" id="KGH48380.1"/>
    </source>
</evidence>
<dbReference type="Proteomes" id="UP000029713">
    <property type="component" value="Unassembled WGS sequence"/>
</dbReference>
<keyword evidence="4" id="KW-1185">Reference proteome</keyword>
<feature type="region of interest" description="Disordered" evidence="1">
    <location>
        <begin position="1"/>
        <end position="22"/>
    </location>
</feature>
<dbReference type="STRING" id="1522368.IN07_02325"/>
<keyword evidence="2" id="KW-1133">Transmembrane helix</keyword>
<reference evidence="3 4" key="1">
    <citation type="submission" date="2014-07" db="EMBL/GenBank/DDBJ databases">
        <title>Biosystematic studies on Modestobacter strains isolated from extreme hyper-arid desert soil and from historic building.</title>
        <authorList>
            <person name="Bukarasam K."/>
            <person name="Bull A."/>
            <person name="Girard G."/>
            <person name="van Wezel G."/>
            <person name="Goodfellow M."/>
        </authorList>
    </citation>
    <scope>NUCLEOTIDE SEQUENCE [LARGE SCALE GENOMIC DNA]</scope>
    <source>
        <strain evidence="3 4">KNN45-2b</strain>
    </source>
</reference>
<evidence type="ECO:0000313" key="4">
    <source>
        <dbReference type="Proteomes" id="UP000029713"/>
    </source>
</evidence>
<dbReference type="EMBL" id="JPMX01000007">
    <property type="protein sequence ID" value="KGH48380.1"/>
    <property type="molecule type" value="Genomic_DNA"/>
</dbReference>
<feature type="transmembrane region" description="Helical" evidence="2">
    <location>
        <begin position="30"/>
        <end position="51"/>
    </location>
</feature>
<keyword evidence="2" id="KW-0472">Membrane</keyword>
<evidence type="ECO:0008006" key="5">
    <source>
        <dbReference type="Google" id="ProtNLM"/>
    </source>
</evidence>
<dbReference type="AlphaFoldDB" id="A0A098YD88"/>
<evidence type="ECO:0000256" key="1">
    <source>
        <dbReference type="SAM" id="MobiDB-lite"/>
    </source>
</evidence>
<accession>A0A098YD88</accession>
<gene>
    <name evidence="3" type="ORF">IN07_02325</name>
</gene>
<feature type="transmembrane region" description="Helical" evidence="2">
    <location>
        <begin position="57"/>
        <end position="74"/>
    </location>
</feature>
<dbReference type="RefSeq" id="WP_036333162.1">
    <property type="nucleotide sequence ID" value="NZ_JPMX01000007.1"/>
</dbReference>
<dbReference type="Pfam" id="PF14012">
    <property type="entry name" value="DUF4229"/>
    <property type="match status" value="1"/>
</dbReference>
<proteinExistence type="predicted"/>
<sequence>MAEQMRAAGASVPGGTDGGAPSRGGVAKWLAIYTLGRLAIAAALIGLLWVLGLPGTPGFLFGVLLAMPVSYLALGRVREQLTGALVARNERKERLRAELRGTAADDA</sequence>
<evidence type="ECO:0000256" key="2">
    <source>
        <dbReference type="SAM" id="Phobius"/>
    </source>
</evidence>
<protein>
    <recommendedName>
        <fullName evidence="5">DUF4229 domain-containing protein</fullName>
    </recommendedName>
</protein>